<name>A0A2N9FW62_FAGSY</name>
<feature type="region of interest" description="Disordered" evidence="1">
    <location>
        <begin position="124"/>
        <end position="157"/>
    </location>
</feature>
<sequence length="238" mass="26664">MYRVLRILTGRVIQSREDYKKTKKPLPNLGSHKIRAQQKPLLSHVPLVPLKLSAPSASSSVISYPSSYINIHSSSITTTTTTITIIAIAMDHNQNSPPSPSSSLKQKLKSTLCCFPMSLYHQQQRDDSFDSDSESRQPRLFRSSSMKIKPRGGGAMVHDINIPEIKDKCKNFMSRIGGRHGRRHSADFKYDPLSYSLNFDEGNADADPTRHSMELPPLRNFTSRLPPSPPSREIAAYS</sequence>
<dbReference type="PANTHER" id="PTHR33168">
    <property type="entry name" value="STRESS INDUCED PROTEIN-RELATED"/>
    <property type="match status" value="1"/>
</dbReference>
<feature type="region of interest" description="Disordered" evidence="1">
    <location>
        <begin position="201"/>
        <end position="238"/>
    </location>
</feature>
<dbReference type="EMBL" id="OIVN01001224">
    <property type="protein sequence ID" value="SPC91433.1"/>
    <property type="molecule type" value="Genomic_DNA"/>
</dbReference>
<protein>
    <submittedName>
        <fullName evidence="2">Uncharacterized protein</fullName>
    </submittedName>
</protein>
<reference evidence="2" key="1">
    <citation type="submission" date="2018-02" db="EMBL/GenBank/DDBJ databases">
        <authorList>
            <person name="Cohen D.B."/>
            <person name="Kent A.D."/>
        </authorList>
    </citation>
    <scope>NUCLEOTIDE SEQUENCE</scope>
</reference>
<organism evidence="2">
    <name type="scientific">Fagus sylvatica</name>
    <name type="common">Beechnut</name>
    <dbReference type="NCBI Taxonomy" id="28930"/>
    <lineage>
        <taxon>Eukaryota</taxon>
        <taxon>Viridiplantae</taxon>
        <taxon>Streptophyta</taxon>
        <taxon>Embryophyta</taxon>
        <taxon>Tracheophyta</taxon>
        <taxon>Spermatophyta</taxon>
        <taxon>Magnoliopsida</taxon>
        <taxon>eudicotyledons</taxon>
        <taxon>Gunneridae</taxon>
        <taxon>Pentapetalae</taxon>
        <taxon>rosids</taxon>
        <taxon>fabids</taxon>
        <taxon>Fagales</taxon>
        <taxon>Fagaceae</taxon>
        <taxon>Fagus</taxon>
    </lineage>
</organism>
<dbReference type="AlphaFoldDB" id="A0A2N9FW62"/>
<evidence type="ECO:0000313" key="2">
    <source>
        <dbReference type="EMBL" id="SPC91433.1"/>
    </source>
</evidence>
<gene>
    <name evidence="2" type="ORF">FSB_LOCUS19315</name>
</gene>
<accession>A0A2N9FW62</accession>
<evidence type="ECO:0000256" key="1">
    <source>
        <dbReference type="SAM" id="MobiDB-lite"/>
    </source>
</evidence>
<proteinExistence type="predicted"/>
<feature type="compositionally biased region" description="Basic and acidic residues" evidence="1">
    <location>
        <begin position="124"/>
        <end position="137"/>
    </location>
</feature>